<protein>
    <recommendedName>
        <fullName evidence="3">Mor transcription activator domain-containing protein</fullName>
    </recommendedName>
</protein>
<dbReference type="Proteomes" id="UP000461276">
    <property type="component" value="Unassembled WGS sequence"/>
</dbReference>
<evidence type="ECO:0000313" key="2">
    <source>
        <dbReference type="Proteomes" id="UP000461276"/>
    </source>
</evidence>
<organism evidence="1 2">
    <name type="scientific">Parabacteroides distasonis</name>
    <dbReference type="NCBI Taxonomy" id="823"/>
    <lineage>
        <taxon>Bacteria</taxon>
        <taxon>Pseudomonadati</taxon>
        <taxon>Bacteroidota</taxon>
        <taxon>Bacteroidia</taxon>
        <taxon>Bacteroidales</taxon>
        <taxon>Tannerellaceae</taxon>
        <taxon>Parabacteroides</taxon>
    </lineage>
</organism>
<proteinExistence type="predicted"/>
<reference evidence="1 2" key="1">
    <citation type="journal article" date="2019" name="Nat. Med.">
        <title>A library of human gut bacterial isolates paired with longitudinal multiomics data enables mechanistic microbiome research.</title>
        <authorList>
            <person name="Poyet M."/>
            <person name="Groussin M."/>
            <person name="Gibbons S.M."/>
            <person name="Avila-Pacheco J."/>
            <person name="Jiang X."/>
            <person name="Kearney S.M."/>
            <person name="Perrotta A.R."/>
            <person name="Berdy B."/>
            <person name="Zhao S."/>
            <person name="Lieberman T.D."/>
            <person name="Swanson P.K."/>
            <person name="Smith M."/>
            <person name="Roesemann S."/>
            <person name="Alexander J.E."/>
            <person name="Rich S.A."/>
            <person name="Livny J."/>
            <person name="Vlamakis H."/>
            <person name="Clish C."/>
            <person name="Bullock K."/>
            <person name="Deik A."/>
            <person name="Scott J."/>
            <person name="Pierce K.A."/>
            <person name="Xavier R.J."/>
            <person name="Alm E.J."/>
        </authorList>
    </citation>
    <scope>NUCLEOTIDE SEQUENCE [LARGE SCALE GENOMIC DNA]</scope>
    <source>
        <strain evidence="1 2">BIOML-A9</strain>
    </source>
</reference>
<sequence length="80" mass="9355">MKVIEILNFNRELLKKLHEAGIRLEDTQYIDLYSDYMNLYKNGEKVSYIVAILSERYAVSERKVYGLLKRFQSDCTSGAV</sequence>
<evidence type="ECO:0000313" key="1">
    <source>
        <dbReference type="EMBL" id="MRY94337.1"/>
    </source>
</evidence>
<accession>A0A7K0GX79</accession>
<evidence type="ECO:0008006" key="3">
    <source>
        <dbReference type="Google" id="ProtNLM"/>
    </source>
</evidence>
<dbReference type="AlphaFoldDB" id="A0A7K0GX79"/>
<dbReference type="EMBL" id="WKMY01000010">
    <property type="protein sequence ID" value="MRY94337.1"/>
    <property type="molecule type" value="Genomic_DNA"/>
</dbReference>
<gene>
    <name evidence="1" type="ORF">GKD67_14110</name>
</gene>
<dbReference type="RefSeq" id="WP_005647381.1">
    <property type="nucleotide sequence ID" value="NZ_CP072231.1"/>
</dbReference>
<comment type="caution">
    <text evidence="1">The sequence shown here is derived from an EMBL/GenBank/DDBJ whole genome shotgun (WGS) entry which is preliminary data.</text>
</comment>
<name>A0A7K0GX79_PARDI</name>